<protein>
    <recommendedName>
        <fullName evidence="1">PD-(D/E)XK nuclease-like domain-containing protein</fullName>
    </recommendedName>
</protein>
<feature type="domain" description="PD-(D/E)XK nuclease-like" evidence="1">
    <location>
        <begin position="3"/>
        <end position="122"/>
    </location>
</feature>
<dbReference type="AlphaFoldDB" id="A0A430L1D2"/>
<evidence type="ECO:0000313" key="2">
    <source>
        <dbReference type="EMBL" id="RTE69502.1"/>
    </source>
</evidence>
<dbReference type="EMBL" id="MIKF01000566">
    <property type="protein sequence ID" value="RTE69502.1"/>
    <property type="molecule type" value="Genomic_DNA"/>
</dbReference>
<dbReference type="Pfam" id="PF20516">
    <property type="entry name" value="PDDEXK_12"/>
    <property type="match status" value="1"/>
</dbReference>
<proteinExistence type="predicted"/>
<dbReference type="InterPro" id="IPR046797">
    <property type="entry name" value="PDDEXK_12"/>
</dbReference>
<reference evidence="2 3" key="1">
    <citation type="submission" date="2017-06" db="EMBL/GenBank/DDBJ databases">
        <title>Comparative genomic analysis of Ambrosia Fusariam Clade fungi.</title>
        <authorList>
            <person name="Stajich J.E."/>
            <person name="Carrillo J."/>
            <person name="Kijimoto T."/>
            <person name="Eskalen A."/>
            <person name="O'Donnell K."/>
            <person name="Kasson M."/>
        </authorList>
    </citation>
    <scope>NUCLEOTIDE SEQUENCE [LARGE SCALE GENOMIC DNA]</scope>
    <source>
        <strain evidence="2 3">UCR1854</strain>
    </source>
</reference>
<organism evidence="2 3">
    <name type="scientific">Fusarium euwallaceae</name>
    <dbReference type="NCBI Taxonomy" id="1147111"/>
    <lineage>
        <taxon>Eukaryota</taxon>
        <taxon>Fungi</taxon>
        <taxon>Dikarya</taxon>
        <taxon>Ascomycota</taxon>
        <taxon>Pezizomycotina</taxon>
        <taxon>Sordariomycetes</taxon>
        <taxon>Hypocreomycetidae</taxon>
        <taxon>Hypocreales</taxon>
        <taxon>Nectriaceae</taxon>
        <taxon>Fusarium</taxon>
        <taxon>Fusarium solani species complex</taxon>
    </lineage>
</organism>
<dbReference type="Proteomes" id="UP000287124">
    <property type="component" value="Unassembled WGS sequence"/>
</dbReference>
<comment type="caution">
    <text evidence="2">The sequence shown here is derived from an EMBL/GenBank/DDBJ whole genome shotgun (WGS) entry which is preliminary data.</text>
</comment>
<gene>
    <name evidence="2" type="ORF">BHE90_016120</name>
</gene>
<accession>A0A430L1D2</accession>
<keyword evidence="3" id="KW-1185">Reference proteome</keyword>
<evidence type="ECO:0000313" key="3">
    <source>
        <dbReference type="Proteomes" id="UP000287124"/>
    </source>
</evidence>
<sequence length="138" mass="15288">MATINQTIYEPLRTRPAPIFIETKTSSGSMDTANVQLGVWVAAWHERMRGIIPLGGWADKMITIPVIQVVGSVWTLLFVMDAGTELRVLDGNFRIGDTDSIFGIYQLQAAMSALADWAKDTFQPWFTAILTRATGLQL</sequence>
<name>A0A430L1D2_9HYPO</name>
<evidence type="ECO:0000259" key="1">
    <source>
        <dbReference type="Pfam" id="PF20516"/>
    </source>
</evidence>